<protein>
    <submittedName>
        <fullName evidence="1">Uncharacterized protein</fullName>
    </submittedName>
</protein>
<evidence type="ECO:0000313" key="1">
    <source>
        <dbReference type="EMBL" id="KAB2816821.1"/>
    </source>
</evidence>
<organism evidence="1 2">
    <name type="scientific">Phaeocystidibacter marisrubri</name>
    <dbReference type="NCBI Taxonomy" id="1577780"/>
    <lineage>
        <taxon>Bacteria</taxon>
        <taxon>Pseudomonadati</taxon>
        <taxon>Bacteroidota</taxon>
        <taxon>Flavobacteriia</taxon>
        <taxon>Flavobacteriales</taxon>
        <taxon>Phaeocystidibacteraceae</taxon>
        <taxon>Phaeocystidibacter</taxon>
    </lineage>
</organism>
<dbReference type="RefSeq" id="WP_151691393.1">
    <property type="nucleotide sequence ID" value="NZ_BMGX01000002.1"/>
</dbReference>
<keyword evidence="2" id="KW-1185">Reference proteome</keyword>
<name>A0A6L3ZFY2_9FLAO</name>
<accession>A0A6L3ZFY2</accession>
<sequence>MKIPETYSHYIPPRQEILEYRVPFYLNIKGKSKNRKKELTFIFNSIFKVVQQELWRHGLAEWNEFSFLNKKASKDTLYIEYFVKEFSGSMQRIRRTQLIVLEFAKAFGLLNMLKPDEFTYVGSFNESSLLPYPGDDRPTTEFYVKHDSEMRNASEELQDIHRKPVKYQVCDIVLSNDLKKGETNLTHLIKSSVFRNAAEEAFYEAGIGVAIDIETRLDVSDLNSLKLPSFSFIVNTNASQLIDKAVKKAAKVLGVKIESIEYHKKKGRKYPPSFIDKRLSQVGRFKLTIHRDEKIIESTRLDKWK</sequence>
<reference evidence="1 2" key="1">
    <citation type="submission" date="2019-10" db="EMBL/GenBank/DDBJ databases">
        <title>Genome sequence of Phaeocystidibacter marisrubri JCM30614 (type strain).</title>
        <authorList>
            <person name="Bowman J.P."/>
        </authorList>
    </citation>
    <scope>NUCLEOTIDE SEQUENCE [LARGE SCALE GENOMIC DNA]</scope>
    <source>
        <strain evidence="1 2">JCM 30614</strain>
    </source>
</reference>
<dbReference type="EMBL" id="WBVQ01000001">
    <property type="protein sequence ID" value="KAB2816821.1"/>
    <property type="molecule type" value="Genomic_DNA"/>
</dbReference>
<gene>
    <name evidence="1" type="ORF">F8C82_00025</name>
</gene>
<dbReference type="AlphaFoldDB" id="A0A6L3ZFY2"/>
<evidence type="ECO:0000313" key="2">
    <source>
        <dbReference type="Proteomes" id="UP000484164"/>
    </source>
</evidence>
<dbReference type="Proteomes" id="UP000484164">
    <property type="component" value="Unassembled WGS sequence"/>
</dbReference>
<comment type="caution">
    <text evidence="1">The sequence shown here is derived from an EMBL/GenBank/DDBJ whole genome shotgun (WGS) entry which is preliminary data.</text>
</comment>
<proteinExistence type="predicted"/>